<dbReference type="Gramene" id="Aco003818.1.mrna1">
    <property type="protein sequence ID" value="Aco003818.1.mrna1"/>
    <property type="gene ID" value="Aco003818.1.path1"/>
</dbReference>
<dbReference type="OrthoDB" id="41532at2759"/>
<dbReference type="PROSITE" id="PS51186">
    <property type="entry name" value="GNAT"/>
    <property type="match status" value="1"/>
</dbReference>
<evidence type="ECO:0000313" key="3">
    <source>
        <dbReference type="EMBL" id="OAY76542.1"/>
    </source>
</evidence>
<evidence type="ECO:0000256" key="1">
    <source>
        <dbReference type="SAM" id="MobiDB-lite"/>
    </source>
</evidence>
<dbReference type="EMBL" id="LSRQ01001777">
    <property type="protein sequence ID" value="OAY76542.1"/>
    <property type="molecule type" value="Genomic_DNA"/>
</dbReference>
<dbReference type="Pfam" id="PF00583">
    <property type="entry name" value="Acetyltransf_1"/>
    <property type="match status" value="1"/>
</dbReference>
<reference evidence="3 4" key="1">
    <citation type="journal article" date="2016" name="DNA Res.">
        <title>The draft genome of MD-2 pineapple using hybrid error correction of long reads.</title>
        <authorList>
            <person name="Redwan R.M."/>
            <person name="Saidin A."/>
            <person name="Kumar S.V."/>
        </authorList>
    </citation>
    <scope>NUCLEOTIDE SEQUENCE [LARGE SCALE GENOMIC DNA]</scope>
    <source>
        <strain evidence="4">cv. MD2</strain>
        <tissue evidence="3">Leaf</tissue>
    </source>
</reference>
<evidence type="ECO:0000259" key="2">
    <source>
        <dbReference type="PROSITE" id="PS51186"/>
    </source>
</evidence>
<protein>
    <submittedName>
        <fullName evidence="6">Probable N-acetyltransferase HLS1 isoform X1</fullName>
    </submittedName>
    <submittedName>
        <fullName evidence="3">Putative N-acetyltransferase HLS1-like</fullName>
    </submittedName>
</protein>
<feature type="region of interest" description="Disordered" evidence="1">
    <location>
        <begin position="394"/>
        <end position="427"/>
    </location>
</feature>
<dbReference type="Proteomes" id="UP000092600">
    <property type="component" value="Unassembled WGS sequence"/>
</dbReference>
<accession>A0A199VHD3</accession>
<dbReference type="AlphaFoldDB" id="A0A199VHD3"/>
<dbReference type="Gene3D" id="3.40.630.30">
    <property type="match status" value="1"/>
</dbReference>
<proteinExistence type="predicted"/>
<dbReference type="Proteomes" id="UP000515123">
    <property type="component" value="Linkage group 15"/>
</dbReference>
<dbReference type="InterPro" id="IPR016181">
    <property type="entry name" value="Acyl_CoA_acyltransferase"/>
</dbReference>
<evidence type="ECO:0000313" key="6">
    <source>
        <dbReference type="RefSeq" id="XP_020104123.1"/>
    </source>
</evidence>
<gene>
    <name evidence="6" type="primary">LOC109721113</name>
    <name evidence="3" type="ORF">ACMD2_03522</name>
</gene>
<dbReference type="GeneID" id="109721113"/>
<sequence>MKEEEVRVLVIIREYNPKTDCDAALAVDRMCEVGPSGEMSLFTDLLGDPVARIRHSPAYLMLVAETGGPGRQIVGLIRGCVKTVTCGKKKKKKEENSAAGTDTDADADAAMAPVYTKLGYLLGLRVSPSHRRMGIGMKLVRKMEEWFGEEGAEYAYMATEKDNAASIELFTGRCGYTKFRTPSILVHPVFAHRLRIPRRVSIVRLHARDAEALYRKRFAATEFFPRDVDAILDNPLSLGTFVAVVEEEEGLGLGFRWRGAEEFVAAPPGSWAVASVWDCGGVFRLEVRGASRLRRAAAAASRAADRAAPWLGVPAVPDVFRPFAAWFVYGLGGDGPAAPAAAAALFRHAHNMARGRAAVVATEVAACEPLRRAIPHWRRLSCAEDLWCAKRLSQVPDDDDEDEEEEELGDWTKSAPAPSIFVDPREV</sequence>
<reference evidence="6" key="2">
    <citation type="submission" date="2025-04" db="UniProtKB">
        <authorList>
            <consortium name="RefSeq"/>
        </authorList>
    </citation>
    <scope>IDENTIFICATION</scope>
    <source>
        <tissue evidence="6">Leaf</tissue>
    </source>
</reference>
<name>A0A199VHD3_ANACO</name>
<feature type="domain" description="N-acetyltransferase" evidence="2">
    <location>
        <begin position="10"/>
        <end position="197"/>
    </location>
</feature>
<dbReference type="SUPFAM" id="SSF55729">
    <property type="entry name" value="Acyl-CoA N-acyltransferases (Nat)"/>
    <property type="match status" value="1"/>
</dbReference>
<keyword evidence="5" id="KW-1185">Reference proteome</keyword>
<dbReference type="FunFam" id="3.40.630.30:FF:000116">
    <property type="entry name" value="Putative N-acetyltransferase HLS1"/>
    <property type="match status" value="1"/>
</dbReference>
<dbReference type="RefSeq" id="XP_020104123.1">
    <property type="nucleotide sequence ID" value="XM_020248534.1"/>
</dbReference>
<dbReference type="STRING" id="4615.A0A199VHD3"/>
<dbReference type="InterPro" id="IPR000182">
    <property type="entry name" value="GNAT_dom"/>
</dbReference>
<keyword evidence="3" id="KW-0808">Transferase</keyword>
<dbReference type="GO" id="GO:0016747">
    <property type="term" value="F:acyltransferase activity, transferring groups other than amino-acyl groups"/>
    <property type="evidence" value="ECO:0007669"/>
    <property type="project" value="InterPro"/>
</dbReference>
<feature type="compositionally biased region" description="Acidic residues" evidence="1">
    <location>
        <begin position="396"/>
        <end position="409"/>
    </location>
</feature>
<dbReference type="CDD" id="cd04301">
    <property type="entry name" value="NAT_SF"/>
    <property type="match status" value="1"/>
</dbReference>
<evidence type="ECO:0000313" key="5">
    <source>
        <dbReference type="Proteomes" id="UP000515123"/>
    </source>
</evidence>
<dbReference type="PANTHER" id="PTHR47370:SF10">
    <property type="entry name" value="N-ACETYLTRANSFERASE HLS1-RELATED"/>
    <property type="match status" value="1"/>
</dbReference>
<dbReference type="PANTHER" id="PTHR47370">
    <property type="entry name" value="ACYL-COA N-ACYLTRANSFERASES (NAT) SUPERFAMILY PROTEIN"/>
    <property type="match status" value="1"/>
</dbReference>
<dbReference type="InterPro" id="IPR052810">
    <property type="entry name" value="Plant_NAT"/>
</dbReference>
<evidence type="ECO:0000313" key="4">
    <source>
        <dbReference type="Proteomes" id="UP000092600"/>
    </source>
</evidence>
<organism evidence="3 4">
    <name type="scientific">Ananas comosus</name>
    <name type="common">Pineapple</name>
    <name type="synonym">Ananas ananas</name>
    <dbReference type="NCBI Taxonomy" id="4615"/>
    <lineage>
        <taxon>Eukaryota</taxon>
        <taxon>Viridiplantae</taxon>
        <taxon>Streptophyta</taxon>
        <taxon>Embryophyta</taxon>
        <taxon>Tracheophyta</taxon>
        <taxon>Spermatophyta</taxon>
        <taxon>Magnoliopsida</taxon>
        <taxon>Liliopsida</taxon>
        <taxon>Poales</taxon>
        <taxon>Bromeliaceae</taxon>
        <taxon>Bromelioideae</taxon>
        <taxon>Ananas</taxon>
    </lineage>
</organism>